<dbReference type="InterPro" id="IPR036259">
    <property type="entry name" value="MFS_trans_sf"/>
</dbReference>
<feature type="transmembrane region" description="Helical" evidence="6">
    <location>
        <begin position="80"/>
        <end position="100"/>
    </location>
</feature>
<evidence type="ECO:0000256" key="6">
    <source>
        <dbReference type="SAM" id="Phobius"/>
    </source>
</evidence>
<dbReference type="GO" id="GO:0022857">
    <property type="term" value="F:transmembrane transporter activity"/>
    <property type="evidence" value="ECO:0007669"/>
    <property type="project" value="InterPro"/>
</dbReference>
<dbReference type="PANTHER" id="PTHR23506:SF23">
    <property type="entry name" value="GH10249P"/>
    <property type="match status" value="1"/>
</dbReference>
<feature type="transmembrane region" description="Helical" evidence="6">
    <location>
        <begin position="370"/>
        <end position="391"/>
    </location>
</feature>
<dbReference type="PANTHER" id="PTHR23506">
    <property type="entry name" value="GH10249P"/>
    <property type="match status" value="1"/>
</dbReference>
<dbReference type="AlphaFoldDB" id="A0A6J7CQL7"/>
<evidence type="ECO:0000256" key="1">
    <source>
        <dbReference type="ARBA" id="ARBA00004141"/>
    </source>
</evidence>
<dbReference type="InterPro" id="IPR001958">
    <property type="entry name" value="Tet-R_TetA/multi-R_MdtG-like"/>
</dbReference>
<evidence type="ECO:0000256" key="2">
    <source>
        <dbReference type="ARBA" id="ARBA00022448"/>
    </source>
</evidence>
<keyword evidence="5 6" id="KW-0472">Membrane</keyword>
<dbReference type="GO" id="GO:0016020">
    <property type="term" value="C:membrane"/>
    <property type="evidence" value="ECO:0007669"/>
    <property type="project" value="UniProtKB-SubCell"/>
</dbReference>
<feature type="transmembrane region" description="Helical" evidence="6">
    <location>
        <begin position="308"/>
        <end position="331"/>
    </location>
</feature>
<dbReference type="InterPro" id="IPR011701">
    <property type="entry name" value="MFS"/>
</dbReference>
<dbReference type="EMBL" id="CAEZUC010000004">
    <property type="protein sequence ID" value="CAB4582781.1"/>
    <property type="molecule type" value="Genomic_DNA"/>
</dbReference>
<protein>
    <submittedName>
        <fullName evidence="9">Unannotated protein</fullName>
    </submittedName>
</protein>
<dbReference type="Gene3D" id="1.20.1250.20">
    <property type="entry name" value="MFS general substrate transporter like domains"/>
    <property type="match status" value="1"/>
</dbReference>
<dbReference type="InterPro" id="IPR020846">
    <property type="entry name" value="MFS_dom"/>
</dbReference>
<feature type="transmembrane region" description="Helical" evidence="6">
    <location>
        <begin position="220"/>
        <end position="244"/>
    </location>
</feature>
<organism evidence="9">
    <name type="scientific">freshwater metagenome</name>
    <dbReference type="NCBI Taxonomy" id="449393"/>
    <lineage>
        <taxon>unclassified sequences</taxon>
        <taxon>metagenomes</taxon>
        <taxon>ecological metagenomes</taxon>
    </lineage>
</organism>
<dbReference type="EMBL" id="CAFBLG010000011">
    <property type="protein sequence ID" value="CAB4857313.1"/>
    <property type="molecule type" value="Genomic_DNA"/>
</dbReference>
<reference evidence="9" key="1">
    <citation type="submission" date="2020-05" db="EMBL/GenBank/DDBJ databases">
        <authorList>
            <person name="Chiriac C."/>
            <person name="Salcher M."/>
            <person name="Ghai R."/>
            <person name="Kavagutti S V."/>
        </authorList>
    </citation>
    <scope>NUCLEOTIDE SEQUENCE</scope>
</reference>
<feature type="domain" description="Major facilitator superfamily (MFS) profile" evidence="7">
    <location>
        <begin position="15"/>
        <end position="396"/>
    </location>
</feature>
<evidence type="ECO:0000256" key="5">
    <source>
        <dbReference type="ARBA" id="ARBA00023136"/>
    </source>
</evidence>
<gene>
    <name evidence="8" type="ORF">UFOPK1776_00106</name>
    <name evidence="9" type="ORF">UFOPK3295_00244</name>
</gene>
<proteinExistence type="predicted"/>
<accession>A0A6J7CQL7</accession>
<evidence type="ECO:0000256" key="3">
    <source>
        <dbReference type="ARBA" id="ARBA00022692"/>
    </source>
</evidence>
<comment type="subcellular location">
    <subcellularLocation>
        <location evidence="1">Membrane</location>
        <topology evidence="1">Multi-pass membrane protein</topology>
    </subcellularLocation>
</comment>
<keyword evidence="2" id="KW-0813">Transport</keyword>
<evidence type="ECO:0000313" key="9">
    <source>
        <dbReference type="EMBL" id="CAB4857313.1"/>
    </source>
</evidence>
<name>A0A6J7CQL7_9ZZZZ</name>
<feature type="transmembrane region" description="Helical" evidence="6">
    <location>
        <begin position="343"/>
        <end position="364"/>
    </location>
</feature>
<keyword evidence="4 6" id="KW-1133">Transmembrane helix</keyword>
<feature type="transmembrane region" description="Helical" evidence="6">
    <location>
        <begin position="106"/>
        <end position="129"/>
    </location>
</feature>
<dbReference type="Gene3D" id="1.20.1720.10">
    <property type="entry name" value="Multidrug resistance protein D"/>
    <property type="match status" value="1"/>
</dbReference>
<dbReference type="Pfam" id="PF07690">
    <property type="entry name" value="MFS_1"/>
    <property type="match status" value="1"/>
</dbReference>
<feature type="transmembrane region" description="Helical" evidence="6">
    <location>
        <begin position="250"/>
        <end position="272"/>
    </location>
</feature>
<evidence type="ECO:0000259" key="7">
    <source>
        <dbReference type="PROSITE" id="PS50850"/>
    </source>
</evidence>
<dbReference type="CDD" id="cd17325">
    <property type="entry name" value="MFS_MdtG_SLC18_like"/>
    <property type="match status" value="1"/>
</dbReference>
<feature type="transmembrane region" description="Helical" evidence="6">
    <location>
        <begin position="141"/>
        <end position="164"/>
    </location>
</feature>
<evidence type="ECO:0000256" key="4">
    <source>
        <dbReference type="ARBA" id="ARBA00022989"/>
    </source>
</evidence>
<dbReference type="SUPFAM" id="SSF103473">
    <property type="entry name" value="MFS general substrate transporter"/>
    <property type="match status" value="1"/>
</dbReference>
<feature type="transmembrane region" description="Helical" evidence="6">
    <location>
        <begin position="284"/>
        <end position="302"/>
    </location>
</feature>
<feature type="transmembrane region" description="Helical" evidence="6">
    <location>
        <begin position="50"/>
        <end position="68"/>
    </location>
</feature>
<dbReference type="PRINTS" id="PR01035">
    <property type="entry name" value="TCRTETA"/>
</dbReference>
<feature type="transmembrane region" description="Helical" evidence="6">
    <location>
        <begin position="170"/>
        <end position="188"/>
    </location>
</feature>
<evidence type="ECO:0000313" key="8">
    <source>
        <dbReference type="EMBL" id="CAB4582781.1"/>
    </source>
</evidence>
<dbReference type="PROSITE" id="PS50850">
    <property type="entry name" value="MFS"/>
    <property type="match status" value="1"/>
</dbReference>
<sequence length="412" mass="43673">MSKVSKNPFAQLPREVAILSTVSFLVAVGFGLIIPAIPIFAASFGVSKTAIGLIISCFAIVRFASGLVSGRLVDKFGERAVLGFGLFMVSFFTLLTALSQSYSQLLIFRSLGGLGSSMFSVSAGSLLMRSVSDDYRARAQSLYNGGFLLGGISGPAFGGILASISLRAPFFVYSITLAMAAVTALFFLSEKKLGKKIDLPTDQIGQTTLKQALKLRPYQIALILAFINNWILFGLRSSILPLFVTEKLNSTALIAGIGLTLSALIQGLFMLNAGKYSDVKGRKAALLLGGIFVMFGILMLSFTTNATLYFISMALFGLGSAYVGTAPGSVVGDIIKGRGGQVIAAWQMAGDAGMIVGPILVGLLTDYFSYQAAFLFSSGIWLIALVLSAALPETRASHLNNDLIPDKNKQEL</sequence>
<dbReference type="InterPro" id="IPR050930">
    <property type="entry name" value="MFS_Vesicular_Transporter"/>
</dbReference>
<feature type="transmembrane region" description="Helical" evidence="6">
    <location>
        <begin position="21"/>
        <end position="44"/>
    </location>
</feature>
<keyword evidence="3 6" id="KW-0812">Transmembrane</keyword>